<dbReference type="Gene3D" id="3.30.70.360">
    <property type="match status" value="1"/>
</dbReference>
<dbReference type="PANTHER" id="PTHR43808:SF9">
    <property type="entry name" value="BLL0789 PROTEIN"/>
    <property type="match status" value="1"/>
</dbReference>
<dbReference type="InterPro" id="IPR002933">
    <property type="entry name" value="Peptidase_M20"/>
</dbReference>
<dbReference type="RefSeq" id="WP_034164107.1">
    <property type="nucleotide sequence ID" value="NZ_CP006664.1"/>
</dbReference>
<organism evidence="6 7">
    <name type="scientific">Edwardsiella anguillarum ET080813</name>
    <dbReference type="NCBI Taxonomy" id="667120"/>
    <lineage>
        <taxon>Bacteria</taxon>
        <taxon>Pseudomonadati</taxon>
        <taxon>Pseudomonadota</taxon>
        <taxon>Gammaproteobacteria</taxon>
        <taxon>Enterobacterales</taxon>
        <taxon>Hafniaceae</taxon>
        <taxon>Edwardsiella</taxon>
    </lineage>
</organism>
<dbReference type="InterPro" id="IPR011650">
    <property type="entry name" value="Peptidase_M20_dimer"/>
</dbReference>
<dbReference type="HOGENOM" id="CLU_021802_7_0_6"/>
<keyword evidence="1" id="KW-0479">Metal-binding</keyword>
<dbReference type="Proteomes" id="UP000028681">
    <property type="component" value="Chromosome"/>
</dbReference>
<protein>
    <submittedName>
        <fullName evidence="6">Carboxypeptidase G2</fullName>
    </submittedName>
</protein>
<evidence type="ECO:0000313" key="7">
    <source>
        <dbReference type="Proteomes" id="UP000028681"/>
    </source>
</evidence>
<keyword evidence="6" id="KW-0645">Protease</keyword>
<dbReference type="Gene3D" id="3.40.630.10">
    <property type="entry name" value="Zn peptidases"/>
    <property type="match status" value="1"/>
</dbReference>
<dbReference type="CDD" id="cd03885">
    <property type="entry name" value="M20_CPDG2"/>
    <property type="match status" value="1"/>
</dbReference>
<dbReference type="Pfam" id="PF01546">
    <property type="entry name" value="Peptidase_M20"/>
    <property type="match status" value="1"/>
</dbReference>
<keyword evidence="3" id="KW-0170">Cobalt</keyword>
<dbReference type="InterPro" id="IPR017150">
    <property type="entry name" value="Pept_M20_glutamate_carboxypep"/>
</dbReference>
<dbReference type="SUPFAM" id="SSF55031">
    <property type="entry name" value="Bacterial exopeptidase dimerisation domain"/>
    <property type="match status" value="1"/>
</dbReference>
<keyword evidence="2" id="KW-0378">Hydrolase</keyword>
<reference evidence="6 7" key="1">
    <citation type="journal article" date="2012" name="PLoS ONE">
        <title>Edwardsiella comparative phylogenomics reveal the new intra/inter-species taxonomic relationships, virulence evolution and niche adaptation mechanisms.</title>
        <authorList>
            <person name="Yang M."/>
            <person name="Lv Y."/>
            <person name="Xiao J."/>
            <person name="Wu H."/>
            <person name="Zheng H."/>
            <person name="Liu Q."/>
            <person name="Zhang Y."/>
            <person name="Wang Q."/>
        </authorList>
    </citation>
    <scope>NUCLEOTIDE SEQUENCE [LARGE SCALE GENOMIC DNA]</scope>
    <source>
        <strain evidence="7">080813</strain>
    </source>
</reference>
<dbReference type="EMBL" id="CP006664">
    <property type="protein sequence ID" value="AIJ07284.1"/>
    <property type="molecule type" value="Genomic_DNA"/>
</dbReference>
<proteinExistence type="predicted"/>
<feature type="active site" evidence="4">
    <location>
        <position position="78"/>
    </location>
</feature>
<name>A0A076LNM9_9GAMM</name>
<dbReference type="GO" id="GO:0004180">
    <property type="term" value="F:carboxypeptidase activity"/>
    <property type="evidence" value="ECO:0007669"/>
    <property type="project" value="UniProtKB-KW"/>
</dbReference>
<dbReference type="Pfam" id="PF07687">
    <property type="entry name" value="M20_dimer"/>
    <property type="match status" value="1"/>
</dbReference>
<gene>
    <name evidence="6" type="ORF">ETEE_0813</name>
</gene>
<dbReference type="GO" id="GO:0046872">
    <property type="term" value="F:metal ion binding"/>
    <property type="evidence" value="ECO:0007669"/>
    <property type="project" value="UniProtKB-KW"/>
</dbReference>
<evidence type="ECO:0000256" key="2">
    <source>
        <dbReference type="ARBA" id="ARBA00022801"/>
    </source>
</evidence>
<accession>A0A076LNM9</accession>
<evidence type="ECO:0000256" key="4">
    <source>
        <dbReference type="PIRSR" id="PIRSR037238-1"/>
    </source>
</evidence>
<dbReference type="InterPro" id="IPR036264">
    <property type="entry name" value="Bact_exopeptidase_dim_dom"/>
</dbReference>
<evidence type="ECO:0000313" key="6">
    <source>
        <dbReference type="EMBL" id="AIJ07284.1"/>
    </source>
</evidence>
<feature type="active site" description="Proton acceptor" evidence="4">
    <location>
        <position position="138"/>
    </location>
</feature>
<evidence type="ECO:0000256" key="3">
    <source>
        <dbReference type="ARBA" id="ARBA00023285"/>
    </source>
</evidence>
<evidence type="ECO:0000256" key="1">
    <source>
        <dbReference type="ARBA" id="ARBA00022723"/>
    </source>
</evidence>
<dbReference type="InterPro" id="IPR050072">
    <property type="entry name" value="Peptidase_M20A"/>
</dbReference>
<dbReference type="GeneID" id="33938543"/>
<evidence type="ECO:0000259" key="5">
    <source>
        <dbReference type="Pfam" id="PF07687"/>
    </source>
</evidence>
<keyword evidence="6" id="KW-0121">Carboxypeptidase</keyword>
<dbReference type="KEGG" id="ete:ETEE_0813"/>
<dbReference type="AlphaFoldDB" id="A0A076LNM9"/>
<dbReference type="PIRSF" id="PIRSF037238">
    <property type="entry name" value="Carboxypeptidase_G2"/>
    <property type="match status" value="1"/>
</dbReference>
<sequence length="371" mass="39684">MIQLEQYLDELRSVVNVDCGTQTRDGVARVADIFAGLYRDAGWHAERVDLGDQVGPGVFVTNQPQADRYDVLLVGHLDTVFPPGTAAERPLSVRDGRAYGPGVSDMKSGLLNILWALRGLEERDRQRLRIAVAMNPDEETGSVHSHAWIGELAKRSGCVLVCEAARADGSLVKARKGMARYRLDFQGVAAHAGNDPEKGRSAITALAHAIIAVNQLGDSDKGTTLNVGVISGGDAANIVPDHAQAVVDLRFWCNDEYQRVNQALQARCQQPFLDGVSCTLQQDAHTPAMAPSGDTEALMARVEQAGREEGIAITWQAVGGGSDANHTAALGIPSLDGFGPIGAGFHSPAEYLELESVAPRIRLLRRVIAGL</sequence>
<dbReference type="SUPFAM" id="SSF53187">
    <property type="entry name" value="Zn-dependent exopeptidases"/>
    <property type="match status" value="1"/>
</dbReference>
<dbReference type="PANTHER" id="PTHR43808">
    <property type="entry name" value="ACETYLORNITHINE DEACETYLASE"/>
    <property type="match status" value="1"/>
</dbReference>
<feature type="domain" description="Peptidase M20 dimerisation" evidence="5">
    <location>
        <begin position="174"/>
        <end position="273"/>
    </location>
</feature>